<organism evidence="3 4">
    <name type="scientific">Trifolium subterraneum</name>
    <name type="common">Subterranean clover</name>
    <dbReference type="NCBI Taxonomy" id="3900"/>
    <lineage>
        <taxon>Eukaryota</taxon>
        <taxon>Viridiplantae</taxon>
        <taxon>Streptophyta</taxon>
        <taxon>Embryophyta</taxon>
        <taxon>Tracheophyta</taxon>
        <taxon>Spermatophyta</taxon>
        <taxon>Magnoliopsida</taxon>
        <taxon>eudicotyledons</taxon>
        <taxon>Gunneridae</taxon>
        <taxon>Pentapetalae</taxon>
        <taxon>rosids</taxon>
        <taxon>fabids</taxon>
        <taxon>Fabales</taxon>
        <taxon>Fabaceae</taxon>
        <taxon>Papilionoideae</taxon>
        <taxon>50 kb inversion clade</taxon>
        <taxon>NPAAA clade</taxon>
        <taxon>Hologalegina</taxon>
        <taxon>IRL clade</taxon>
        <taxon>Trifolieae</taxon>
        <taxon>Trifolium</taxon>
    </lineage>
</organism>
<evidence type="ECO:0000259" key="2">
    <source>
        <dbReference type="PROSITE" id="PS50006"/>
    </source>
</evidence>
<proteinExistence type="predicted"/>
<dbReference type="GO" id="GO:0031011">
    <property type="term" value="C:Ino80 complex"/>
    <property type="evidence" value="ECO:0007669"/>
    <property type="project" value="InterPro"/>
</dbReference>
<feature type="region of interest" description="Disordered" evidence="1">
    <location>
        <begin position="511"/>
        <end position="549"/>
    </location>
</feature>
<dbReference type="SUPFAM" id="SSF49879">
    <property type="entry name" value="SMAD/FHA domain"/>
    <property type="match status" value="1"/>
</dbReference>
<dbReference type="Gene3D" id="2.60.200.20">
    <property type="match status" value="1"/>
</dbReference>
<dbReference type="GO" id="GO:0044545">
    <property type="term" value="C:NSL complex"/>
    <property type="evidence" value="ECO:0007669"/>
    <property type="project" value="TreeGrafter"/>
</dbReference>
<gene>
    <name evidence="3" type="ORF">TSUD_312470</name>
</gene>
<dbReference type="PANTHER" id="PTHR13233:SF0">
    <property type="entry name" value="MICROSPHERULE PROTEIN 1"/>
    <property type="match status" value="1"/>
</dbReference>
<feature type="region of interest" description="Disordered" evidence="1">
    <location>
        <begin position="569"/>
        <end position="590"/>
    </location>
</feature>
<dbReference type="Pfam" id="PF00498">
    <property type="entry name" value="FHA"/>
    <property type="match status" value="1"/>
</dbReference>
<reference evidence="4" key="1">
    <citation type="journal article" date="2017" name="Front. Plant Sci.">
        <title>Climate Clever Clovers: New Paradigm to Reduce the Environmental Footprint of Ruminants by Breeding Low Methanogenic Forages Utilizing Haplotype Variation.</title>
        <authorList>
            <person name="Kaur P."/>
            <person name="Appels R."/>
            <person name="Bayer P.E."/>
            <person name="Keeble-Gagnere G."/>
            <person name="Wang J."/>
            <person name="Hirakawa H."/>
            <person name="Shirasawa K."/>
            <person name="Vercoe P."/>
            <person name="Stefanova K."/>
            <person name="Durmic Z."/>
            <person name="Nichols P."/>
            <person name="Revell C."/>
            <person name="Isobe S.N."/>
            <person name="Edwards D."/>
            <person name="Erskine W."/>
        </authorList>
    </citation>
    <scope>NUCLEOTIDE SEQUENCE [LARGE SCALE GENOMIC DNA]</scope>
    <source>
        <strain evidence="4">cv. Daliak</strain>
    </source>
</reference>
<evidence type="ECO:0000313" key="3">
    <source>
        <dbReference type="EMBL" id="GAU34916.1"/>
    </source>
</evidence>
<protein>
    <recommendedName>
        <fullName evidence="2">FHA domain-containing protein</fullName>
    </recommendedName>
</protein>
<dbReference type="InterPro" id="IPR008984">
    <property type="entry name" value="SMAD_FHA_dom_sf"/>
</dbReference>
<sequence>MGALATFPSPWTPDDDLLLKNAIENDASLESLAKGAVQFSRKFSLAEINDRWHSLLYNPSEVSASMLDNKSGHSKEQKIVSDKRKPQSVRNSYYAMRKRIRRDMPISMDCNFLVDPEDGNYVVNENEHLPENCVTEGSAFNHSTNHDLSSENCVPEGSNFNHFTNHDLSSENCVPEDPTLNHFSNQDPSHYDLPENIMDVDVAINGATTQGFYNGVDDTVEANFLTDQNNIHEEEPQTLEGNVPLNGAAEELDVPIELDIDNFIRDDGLEDMSLSAFNQINNDPANLCSEFDEDYMFDSPELECGNSFDDLQLTSLPDIPDMPVWTTEEHDDTPCDGSKDSIACKDGYLEELSNSLLNFNDEEEELFLMDSVGKNGIGKSYYDGLSSLLLNSPIDGCSDQIPETVEGELLLTSCEDAQNPSVSCRAEVDDNAGKAETELLVTSDAHVNDLSVSCCAEVDFNAVSQSNGVEVVHKSEFQMPTSASAKDPQFPELTNGVIFCRLNTEDPDVPSNDDVFLPFNEPPPTISSSSESAARKSNKPVPSSVNDCGYRANGRGKVLMQVEQKNSIGAHVSSQTAGARGLPGPVSGSKIKHELSNNLASHTLSRSAVIASAGIGGNNDASNKTHAALHANPKENVANVSFVKHLSNNVTNLSHEKPALGNGFRNHVQHNGSSLKQEQDVALPVEDNQLQLATMGSADVMRSELMVDPQNSDEEEQYIESDDDIPYYSDVEAMILDMDLEPDDQDLYDNEEVSRFQHEETKRAIIRLEQGVHSYTQRAMASHGALALLYGRHSKFYITKTEVLLGRATEGAHVDIDLGKGGCSNLISRRQAIIKMDKDGSFYIKNVGRCMMLINEKELPTGQTQRLDSSYLIELKGKQFIFEINESRMKQ</sequence>
<keyword evidence="4" id="KW-1185">Reference proteome</keyword>
<dbReference type="GO" id="GO:0071339">
    <property type="term" value="C:MLL1 complex"/>
    <property type="evidence" value="ECO:0007669"/>
    <property type="project" value="InterPro"/>
</dbReference>
<dbReference type="GO" id="GO:0045944">
    <property type="term" value="P:positive regulation of transcription by RNA polymerase II"/>
    <property type="evidence" value="ECO:0007669"/>
    <property type="project" value="TreeGrafter"/>
</dbReference>
<dbReference type="EMBL" id="DF973572">
    <property type="protein sequence ID" value="GAU34916.1"/>
    <property type="molecule type" value="Genomic_DNA"/>
</dbReference>
<accession>A0A2Z6MRQ9</accession>
<dbReference type="OrthoDB" id="10262769at2759"/>
<evidence type="ECO:0000313" key="4">
    <source>
        <dbReference type="Proteomes" id="UP000242715"/>
    </source>
</evidence>
<dbReference type="PROSITE" id="PS50006">
    <property type="entry name" value="FHA_DOMAIN"/>
    <property type="match status" value="1"/>
</dbReference>
<feature type="domain" description="FHA" evidence="2">
    <location>
        <begin position="803"/>
        <end position="859"/>
    </location>
</feature>
<dbReference type="InterPro" id="IPR000253">
    <property type="entry name" value="FHA_dom"/>
</dbReference>
<dbReference type="Pfam" id="PF13325">
    <property type="entry name" value="MCRS_N"/>
    <property type="match status" value="1"/>
</dbReference>
<dbReference type="GO" id="GO:0002151">
    <property type="term" value="F:G-quadruplex RNA binding"/>
    <property type="evidence" value="ECO:0007669"/>
    <property type="project" value="InterPro"/>
</dbReference>
<name>A0A2Z6MRQ9_TRISU</name>
<evidence type="ECO:0000256" key="1">
    <source>
        <dbReference type="SAM" id="MobiDB-lite"/>
    </source>
</evidence>
<dbReference type="PANTHER" id="PTHR13233">
    <property type="entry name" value="MICROSPHERULE PROTEIN 1"/>
    <property type="match status" value="1"/>
</dbReference>
<dbReference type="Proteomes" id="UP000242715">
    <property type="component" value="Unassembled WGS sequence"/>
</dbReference>
<dbReference type="InterPro" id="IPR025999">
    <property type="entry name" value="MCRS_N"/>
</dbReference>
<dbReference type="InterPro" id="IPR037912">
    <property type="entry name" value="MCRS1"/>
</dbReference>
<dbReference type="AlphaFoldDB" id="A0A2Z6MRQ9"/>